<dbReference type="EMBL" id="PGGS01000186">
    <property type="protein sequence ID" value="PNH07312.1"/>
    <property type="molecule type" value="Genomic_DNA"/>
</dbReference>
<sequence>VGPNATSPGLGGAGGVARGRPATTAAAAARAAARLCCLLCVLRCSLAWPHSSATFIRPPVRPLIRLSSGHHSTRIRPAAGPAAAAASGIDLPPAQLVPEPWQPLPAVHDSPAGAPLRNATLLELRAWQRYVSGTSPFFCLHDCCWRYEPAAWPYRGLRPANVTRADLINPTNARRLGDAVYGSRLKRPEGENLHPLRPELLSCVQGGSVVWADTPDLPAFLASALPRIRAPIVPVLHWLAMNCDMRAELTPKLSCLPLGVSQWSYRDNPAQPFLGVLERMLARGEGLQQGVLPSRHHPKAKLLLVSFSLRSNPRVRHALWGHACKGPLREMSTCAPSLGLEETYEAAALHAFVLAPEGKGADTYRVWEVLYLGSYPVVLRNELARPQQQQQQQQYAGLPVLVLDSAEELAAKLLWRTYEAFRLRDWNYERLYLGFYHELLGGFRAGISKEYRVSYSARG</sequence>
<dbReference type="Proteomes" id="UP000236333">
    <property type="component" value="Unassembled WGS sequence"/>
</dbReference>
<evidence type="ECO:0000313" key="1">
    <source>
        <dbReference type="EMBL" id="PNH07312.1"/>
    </source>
</evidence>
<keyword evidence="2" id="KW-1185">Reference proteome</keyword>
<feature type="non-terminal residue" evidence="1">
    <location>
        <position position="1"/>
    </location>
</feature>
<reference evidence="1 2" key="1">
    <citation type="journal article" date="2017" name="Mol. Biol. Evol.">
        <title>The 4-celled Tetrabaena socialis nuclear genome reveals the essential components for genetic control of cell number at the origin of multicellularity in the volvocine lineage.</title>
        <authorList>
            <person name="Featherston J."/>
            <person name="Arakaki Y."/>
            <person name="Hanschen E.R."/>
            <person name="Ferris P.J."/>
            <person name="Michod R.E."/>
            <person name="Olson B.J.S.C."/>
            <person name="Nozaki H."/>
            <person name="Durand P.M."/>
        </authorList>
    </citation>
    <scope>NUCLEOTIDE SEQUENCE [LARGE SCALE GENOMIC DNA]</scope>
    <source>
        <strain evidence="1 2">NIES-571</strain>
    </source>
</reference>
<protein>
    <submittedName>
        <fullName evidence="1">Uncharacterized protein</fullName>
    </submittedName>
</protein>
<name>A0A2J8A450_9CHLO</name>
<evidence type="ECO:0000313" key="2">
    <source>
        <dbReference type="Proteomes" id="UP000236333"/>
    </source>
</evidence>
<comment type="caution">
    <text evidence="1">The sequence shown here is derived from an EMBL/GenBank/DDBJ whole genome shotgun (WGS) entry which is preliminary data.</text>
</comment>
<proteinExistence type="predicted"/>
<dbReference type="AlphaFoldDB" id="A0A2J8A450"/>
<gene>
    <name evidence="1" type="ORF">TSOC_006208</name>
</gene>
<organism evidence="1 2">
    <name type="scientific">Tetrabaena socialis</name>
    <dbReference type="NCBI Taxonomy" id="47790"/>
    <lineage>
        <taxon>Eukaryota</taxon>
        <taxon>Viridiplantae</taxon>
        <taxon>Chlorophyta</taxon>
        <taxon>core chlorophytes</taxon>
        <taxon>Chlorophyceae</taxon>
        <taxon>CS clade</taxon>
        <taxon>Chlamydomonadales</taxon>
        <taxon>Tetrabaenaceae</taxon>
        <taxon>Tetrabaena</taxon>
    </lineage>
</organism>
<accession>A0A2J8A450</accession>
<dbReference type="OrthoDB" id="2153793at2759"/>